<dbReference type="OrthoDB" id="4121088at2759"/>
<comment type="subcellular location">
    <subcellularLocation>
        <location evidence="1">Nucleus</location>
    </subcellularLocation>
</comment>
<organism evidence="10 11">
    <name type="scientific">Exophiala aquamarina CBS 119918</name>
    <dbReference type="NCBI Taxonomy" id="1182545"/>
    <lineage>
        <taxon>Eukaryota</taxon>
        <taxon>Fungi</taxon>
        <taxon>Dikarya</taxon>
        <taxon>Ascomycota</taxon>
        <taxon>Pezizomycotina</taxon>
        <taxon>Eurotiomycetes</taxon>
        <taxon>Chaetothyriomycetidae</taxon>
        <taxon>Chaetothyriales</taxon>
        <taxon>Herpotrichiellaceae</taxon>
        <taxon>Exophiala</taxon>
    </lineage>
</organism>
<evidence type="ECO:0000256" key="7">
    <source>
        <dbReference type="ARBA" id="ARBA00023242"/>
    </source>
</evidence>
<protein>
    <recommendedName>
        <fullName evidence="9">Xylanolytic transcriptional activator regulatory domain-containing protein</fullName>
    </recommendedName>
</protein>
<dbReference type="Pfam" id="PF04082">
    <property type="entry name" value="Fungal_trans"/>
    <property type="match status" value="1"/>
</dbReference>
<dbReference type="SMART" id="SM00906">
    <property type="entry name" value="Fungal_trans"/>
    <property type="match status" value="1"/>
</dbReference>
<dbReference type="Gene3D" id="4.10.240.10">
    <property type="entry name" value="Zn(2)-C6 fungal-type DNA-binding domain"/>
    <property type="match status" value="1"/>
</dbReference>
<feature type="region of interest" description="Disordered" evidence="8">
    <location>
        <begin position="126"/>
        <end position="149"/>
    </location>
</feature>
<dbReference type="GO" id="GO:0000981">
    <property type="term" value="F:DNA-binding transcription factor activity, RNA polymerase II-specific"/>
    <property type="evidence" value="ECO:0007669"/>
    <property type="project" value="InterPro"/>
</dbReference>
<evidence type="ECO:0000313" key="11">
    <source>
        <dbReference type="Proteomes" id="UP000027920"/>
    </source>
</evidence>
<feature type="compositionally biased region" description="Gly residues" evidence="8">
    <location>
        <begin position="703"/>
        <end position="713"/>
    </location>
</feature>
<keyword evidence="6" id="KW-0804">Transcription</keyword>
<dbReference type="InterPro" id="IPR007219">
    <property type="entry name" value="XnlR_reg_dom"/>
</dbReference>
<dbReference type="InterPro" id="IPR051615">
    <property type="entry name" value="Transcr_Regulatory_Elem"/>
</dbReference>
<proteinExistence type="predicted"/>
<evidence type="ECO:0000256" key="3">
    <source>
        <dbReference type="ARBA" id="ARBA00022833"/>
    </source>
</evidence>
<evidence type="ECO:0000256" key="4">
    <source>
        <dbReference type="ARBA" id="ARBA00023015"/>
    </source>
</evidence>
<dbReference type="STRING" id="1182545.A0A072PP61"/>
<evidence type="ECO:0000313" key="10">
    <source>
        <dbReference type="EMBL" id="KEF61537.1"/>
    </source>
</evidence>
<keyword evidence="3" id="KW-0862">Zinc</keyword>
<evidence type="ECO:0000256" key="6">
    <source>
        <dbReference type="ARBA" id="ARBA00023163"/>
    </source>
</evidence>
<accession>A0A072PP61</accession>
<dbReference type="PANTHER" id="PTHR31313:SF81">
    <property type="entry name" value="TY1 ENHANCER ACTIVATOR"/>
    <property type="match status" value="1"/>
</dbReference>
<dbReference type="AlphaFoldDB" id="A0A072PP61"/>
<dbReference type="GO" id="GO:0003677">
    <property type="term" value="F:DNA binding"/>
    <property type="evidence" value="ECO:0007669"/>
    <property type="project" value="UniProtKB-KW"/>
</dbReference>
<feature type="region of interest" description="Disordered" evidence="8">
    <location>
        <begin position="1"/>
        <end position="32"/>
    </location>
</feature>
<keyword evidence="5" id="KW-0238">DNA-binding</keyword>
<dbReference type="GO" id="GO:0006351">
    <property type="term" value="P:DNA-templated transcription"/>
    <property type="evidence" value="ECO:0007669"/>
    <property type="project" value="InterPro"/>
</dbReference>
<dbReference type="VEuPathDB" id="FungiDB:A1O9_03104"/>
<dbReference type="CDD" id="cd12148">
    <property type="entry name" value="fungal_TF_MHR"/>
    <property type="match status" value="1"/>
</dbReference>
<keyword evidence="4" id="KW-0805">Transcription regulation</keyword>
<dbReference type="PANTHER" id="PTHR31313">
    <property type="entry name" value="TY1 ENHANCER ACTIVATOR"/>
    <property type="match status" value="1"/>
</dbReference>
<name>A0A072PP61_9EURO</name>
<dbReference type="RefSeq" id="XP_013264127.1">
    <property type="nucleotide sequence ID" value="XM_013408673.1"/>
</dbReference>
<comment type="caution">
    <text evidence="10">The sequence shown here is derived from an EMBL/GenBank/DDBJ whole genome shotgun (WGS) entry which is preliminary data.</text>
</comment>
<evidence type="ECO:0000256" key="2">
    <source>
        <dbReference type="ARBA" id="ARBA00022723"/>
    </source>
</evidence>
<evidence type="ECO:0000259" key="9">
    <source>
        <dbReference type="SMART" id="SM00906"/>
    </source>
</evidence>
<dbReference type="EMBL" id="AMGV01000002">
    <property type="protein sequence ID" value="KEF61537.1"/>
    <property type="molecule type" value="Genomic_DNA"/>
</dbReference>
<sequence length="756" mass="83790">MASQNDCYEPPNNENEVSKKTQPAKRKKGQARSSKELACLTCRPRKIKVGLSTCLASSSNSTHIRQCERIDGVCERCKSLNVVCRLPERDERRFRYSKDYIVLLENQIAELRTVVAELQQDRQNQLLSPVQESPNREGSPHRSPGRLSSPLRTLEASVHHYTQPQLAPSPQDSDTSAAPSMGTELSSATGVRLAKSSTGSEAGESLITRLCRARGRLNSTNEGQLRYFGPTSSLHLTESVTSIFRYCNDVAKFGPGLEKDIPWAMQQYLLDLYWKYQHNLLLVVHKEAFLAGMETEQSPYFSRCLLLCMLASAARISDSPEIRALSIPVDEGTPNETAILTRRAEEALEEELKKPRLTTISSLILLSVLDCTQSNDSRGWMRAGNACRLAFDLGLHQDWSHLSQSNFTAIDAEVRSVVFWGCFSLDRLWGLYIGRPPVINLCDVSISRPDPNGHSWDTKVLAAWVELLDLAGQISERLYVILSSVASTASDETLEHWDSSLDPTLTWFRQAPPAIYQLRMLNIFGPIRIQYSSLTILLNKHNAGFGNTERQQDSATAISRRVCVDHAFQISTMVQDYDLHQGGAATMNGSALYNITMAATIFIADIYERDRDVVSSDELTALTLCLDAMKKMEGVEVVARNVRKIVQTIMRVCGVQNRRDHSADQVEVNIAARAASASVKDVFPNTSVSANANANTSTHHGHGPSGTGNGSGSGNLHMDQDLMDFNFDQGVLDSVLHFPFEEALMDPTSAPGFFLQ</sequence>
<keyword evidence="2" id="KW-0479">Metal-binding</keyword>
<dbReference type="HOGENOM" id="CLU_019850_0_0_1"/>
<evidence type="ECO:0000256" key="1">
    <source>
        <dbReference type="ARBA" id="ARBA00004123"/>
    </source>
</evidence>
<gene>
    <name evidence="10" type="ORF">A1O9_03104</name>
</gene>
<dbReference type="GO" id="GO:0008270">
    <property type="term" value="F:zinc ion binding"/>
    <property type="evidence" value="ECO:0007669"/>
    <property type="project" value="InterPro"/>
</dbReference>
<keyword evidence="7" id="KW-0539">Nucleus</keyword>
<keyword evidence="11" id="KW-1185">Reference proteome</keyword>
<dbReference type="InterPro" id="IPR036864">
    <property type="entry name" value="Zn2-C6_fun-type_DNA-bd_sf"/>
</dbReference>
<reference evidence="10 11" key="1">
    <citation type="submission" date="2013-03" db="EMBL/GenBank/DDBJ databases">
        <title>The Genome Sequence of Exophiala aquamarina CBS 119918.</title>
        <authorList>
            <consortium name="The Broad Institute Genomics Platform"/>
            <person name="Cuomo C."/>
            <person name="de Hoog S."/>
            <person name="Gorbushina A."/>
            <person name="Walker B."/>
            <person name="Young S.K."/>
            <person name="Zeng Q."/>
            <person name="Gargeya S."/>
            <person name="Fitzgerald M."/>
            <person name="Haas B."/>
            <person name="Abouelleil A."/>
            <person name="Allen A.W."/>
            <person name="Alvarado L."/>
            <person name="Arachchi H.M."/>
            <person name="Berlin A.M."/>
            <person name="Chapman S.B."/>
            <person name="Gainer-Dewar J."/>
            <person name="Goldberg J."/>
            <person name="Griggs A."/>
            <person name="Gujja S."/>
            <person name="Hansen M."/>
            <person name="Howarth C."/>
            <person name="Imamovic A."/>
            <person name="Ireland A."/>
            <person name="Larimer J."/>
            <person name="McCowan C."/>
            <person name="Murphy C."/>
            <person name="Pearson M."/>
            <person name="Poon T.W."/>
            <person name="Priest M."/>
            <person name="Roberts A."/>
            <person name="Saif S."/>
            <person name="Shea T."/>
            <person name="Sisk P."/>
            <person name="Sykes S."/>
            <person name="Wortman J."/>
            <person name="Nusbaum C."/>
            <person name="Birren B."/>
        </authorList>
    </citation>
    <scope>NUCLEOTIDE SEQUENCE [LARGE SCALE GENOMIC DNA]</scope>
    <source>
        <strain evidence="10 11">CBS 119918</strain>
    </source>
</reference>
<dbReference type="Proteomes" id="UP000027920">
    <property type="component" value="Unassembled WGS sequence"/>
</dbReference>
<dbReference type="GO" id="GO:0005634">
    <property type="term" value="C:nucleus"/>
    <property type="evidence" value="ECO:0007669"/>
    <property type="project" value="UniProtKB-SubCell"/>
</dbReference>
<evidence type="ECO:0000256" key="5">
    <source>
        <dbReference type="ARBA" id="ARBA00023125"/>
    </source>
</evidence>
<evidence type="ECO:0000256" key="8">
    <source>
        <dbReference type="SAM" id="MobiDB-lite"/>
    </source>
</evidence>
<dbReference type="CDD" id="cd00067">
    <property type="entry name" value="GAL4"/>
    <property type="match status" value="1"/>
</dbReference>
<feature type="domain" description="Xylanolytic transcriptional activator regulatory" evidence="9">
    <location>
        <begin position="379"/>
        <end position="455"/>
    </location>
</feature>
<feature type="region of interest" description="Disordered" evidence="8">
    <location>
        <begin position="163"/>
        <end position="197"/>
    </location>
</feature>
<dbReference type="InterPro" id="IPR001138">
    <property type="entry name" value="Zn2Cys6_DnaBD"/>
</dbReference>
<dbReference type="GeneID" id="25278043"/>
<feature type="region of interest" description="Disordered" evidence="8">
    <location>
        <begin position="690"/>
        <end position="715"/>
    </location>
</feature>